<name>A0A2M7EA22_9BACT</name>
<dbReference type="GO" id="GO:0006261">
    <property type="term" value="P:DNA-templated DNA replication"/>
    <property type="evidence" value="ECO:0007669"/>
    <property type="project" value="TreeGrafter"/>
</dbReference>
<dbReference type="PANTHER" id="PTHR34388:SF1">
    <property type="entry name" value="DNA POLYMERASE III SUBUNIT DELTA"/>
    <property type="match status" value="1"/>
</dbReference>
<dbReference type="GO" id="GO:0003677">
    <property type="term" value="F:DNA binding"/>
    <property type="evidence" value="ECO:0007669"/>
    <property type="project" value="InterPro"/>
</dbReference>
<dbReference type="Proteomes" id="UP000228886">
    <property type="component" value="Unassembled WGS sequence"/>
</dbReference>
<dbReference type="PANTHER" id="PTHR34388">
    <property type="entry name" value="DNA POLYMERASE III SUBUNIT DELTA"/>
    <property type="match status" value="1"/>
</dbReference>
<protein>
    <recommendedName>
        <fullName evidence="2">DNA polymerase III subunit delta</fullName>
        <ecNumber evidence="1">2.7.7.7</ecNumber>
    </recommendedName>
</protein>
<comment type="catalytic activity">
    <reaction evidence="8">
        <text>DNA(n) + a 2'-deoxyribonucleoside 5'-triphosphate = DNA(n+1) + diphosphate</text>
        <dbReference type="Rhea" id="RHEA:22508"/>
        <dbReference type="Rhea" id="RHEA-COMP:17339"/>
        <dbReference type="Rhea" id="RHEA-COMP:17340"/>
        <dbReference type="ChEBI" id="CHEBI:33019"/>
        <dbReference type="ChEBI" id="CHEBI:61560"/>
        <dbReference type="ChEBI" id="CHEBI:173112"/>
        <dbReference type="EC" id="2.7.7.7"/>
    </reaction>
</comment>
<dbReference type="SUPFAM" id="SSF48019">
    <property type="entry name" value="post-AAA+ oligomerization domain-like"/>
    <property type="match status" value="1"/>
</dbReference>
<gene>
    <name evidence="10" type="ORF">COS11_01590</name>
</gene>
<evidence type="ECO:0000256" key="6">
    <source>
        <dbReference type="ARBA" id="ARBA00022932"/>
    </source>
</evidence>
<keyword evidence="4" id="KW-0548">Nucleotidyltransferase</keyword>
<evidence type="ECO:0000256" key="8">
    <source>
        <dbReference type="ARBA" id="ARBA00049244"/>
    </source>
</evidence>
<evidence type="ECO:0000256" key="2">
    <source>
        <dbReference type="ARBA" id="ARBA00017703"/>
    </source>
</evidence>
<dbReference type="Pfam" id="PF06144">
    <property type="entry name" value="DNA_pol3_delta"/>
    <property type="match status" value="1"/>
</dbReference>
<dbReference type="EMBL" id="PETL01000079">
    <property type="protein sequence ID" value="PIV64554.1"/>
    <property type="molecule type" value="Genomic_DNA"/>
</dbReference>
<keyword evidence="3" id="KW-0808">Transferase</keyword>
<dbReference type="InterPro" id="IPR010372">
    <property type="entry name" value="DNA_pol3_delta_N"/>
</dbReference>
<evidence type="ECO:0000256" key="7">
    <source>
        <dbReference type="ARBA" id="ARBA00034754"/>
    </source>
</evidence>
<accession>A0A2M7EA22</accession>
<dbReference type="InterPro" id="IPR027417">
    <property type="entry name" value="P-loop_NTPase"/>
</dbReference>
<proteinExistence type="inferred from homology"/>
<dbReference type="GO" id="GO:0009360">
    <property type="term" value="C:DNA polymerase III complex"/>
    <property type="evidence" value="ECO:0007669"/>
    <property type="project" value="InterPro"/>
</dbReference>
<keyword evidence="6" id="KW-0239">DNA-directed DNA polymerase</keyword>
<evidence type="ECO:0000256" key="3">
    <source>
        <dbReference type="ARBA" id="ARBA00022679"/>
    </source>
</evidence>
<sequence length="231" mass="26187">MTYSQLLNAIAKGELEPFYIIQATDDFLIKEALKRVKNALSTKENAFNYHNFSGTNTTTSTILNLAKTLPFSSAKRLIVVEDVEKIKISERKKVFSYLSEPASFTSLFLFIKGKINESFPSANLIRLKKGDINQIAGETNPFDLTFWLGKKNLSKAFEALVPLLLKERDFPRILGMLAWWLRQKSKLKGEIDQELLRKFNQLRATELAIKGGKFSPRLGLELLLIKLTKGG</sequence>
<feature type="domain" description="DNA polymerase III delta N-terminal" evidence="9">
    <location>
        <begin position="19"/>
        <end position="117"/>
    </location>
</feature>
<evidence type="ECO:0000313" key="11">
    <source>
        <dbReference type="Proteomes" id="UP000228886"/>
    </source>
</evidence>
<reference evidence="11" key="1">
    <citation type="submission" date="2017-09" db="EMBL/GenBank/DDBJ databases">
        <title>Depth-based differentiation of microbial function through sediment-hosted aquifers and enrichment of novel symbionts in the deep terrestrial subsurface.</title>
        <authorList>
            <person name="Probst A.J."/>
            <person name="Ladd B."/>
            <person name="Jarett J.K."/>
            <person name="Geller-Mcgrath D.E."/>
            <person name="Sieber C.M.K."/>
            <person name="Emerson J.B."/>
            <person name="Anantharaman K."/>
            <person name="Thomas B.C."/>
            <person name="Malmstrom R."/>
            <person name="Stieglmeier M."/>
            <person name="Klingl A."/>
            <person name="Woyke T."/>
            <person name="Ryan C.M."/>
            <person name="Banfield J.F."/>
        </authorList>
    </citation>
    <scope>NUCLEOTIDE SEQUENCE [LARGE SCALE GENOMIC DNA]</scope>
</reference>
<evidence type="ECO:0000256" key="1">
    <source>
        <dbReference type="ARBA" id="ARBA00012417"/>
    </source>
</evidence>
<evidence type="ECO:0000313" key="10">
    <source>
        <dbReference type="EMBL" id="PIV64554.1"/>
    </source>
</evidence>
<evidence type="ECO:0000256" key="4">
    <source>
        <dbReference type="ARBA" id="ARBA00022695"/>
    </source>
</evidence>
<dbReference type="InterPro" id="IPR005790">
    <property type="entry name" value="DNA_polIII_delta"/>
</dbReference>
<comment type="similarity">
    <text evidence="7">Belongs to the DNA polymerase HolA subunit family.</text>
</comment>
<dbReference type="InterPro" id="IPR008921">
    <property type="entry name" value="DNA_pol3_clamp-load_cplx_C"/>
</dbReference>
<dbReference type="AlphaFoldDB" id="A0A2M7EA22"/>
<dbReference type="EC" id="2.7.7.7" evidence="1"/>
<evidence type="ECO:0000256" key="5">
    <source>
        <dbReference type="ARBA" id="ARBA00022705"/>
    </source>
</evidence>
<dbReference type="GO" id="GO:0003887">
    <property type="term" value="F:DNA-directed DNA polymerase activity"/>
    <property type="evidence" value="ECO:0007669"/>
    <property type="project" value="UniProtKB-KW"/>
</dbReference>
<comment type="caution">
    <text evidence="10">The sequence shown here is derived from an EMBL/GenBank/DDBJ whole genome shotgun (WGS) entry which is preliminary data.</text>
</comment>
<keyword evidence="5" id="KW-0235">DNA replication</keyword>
<organism evidence="10 11">
    <name type="scientific">bacterium (Candidatus Ratteibacteria) CG01_land_8_20_14_3_00_40_19</name>
    <dbReference type="NCBI Taxonomy" id="2014290"/>
    <lineage>
        <taxon>Bacteria</taxon>
        <taxon>Candidatus Ratteibacteria</taxon>
    </lineage>
</organism>
<dbReference type="Gene3D" id="3.40.50.300">
    <property type="entry name" value="P-loop containing nucleotide triphosphate hydrolases"/>
    <property type="match status" value="1"/>
</dbReference>
<evidence type="ECO:0000259" key="9">
    <source>
        <dbReference type="Pfam" id="PF06144"/>
    </source>
</evidence>